<dbReference type="Gene3D" id="1.10.260.40">
    <property type="entry name" value="lambda repressor-like DNA-binding domains"/>
    <property type="match status" value="1"/>
</dbReference>
<accession>A0A1L9BG05</accession>
<sequence>MDDDVLRKNIGAGARKARNALGLTQAEVAAQADLSAQVYGRIERGHLMPSVGAFVRIARALCTDANALLGMNQDGAALETNRSPEVQRAVLLMREWPESKVRAGCELLRVLHGVATRDE</sequence>
<gene>
    <name evidence="2" type="ORF">BON30_09915</name>
</gene>
<comment type="caution">
    <text evidence="2">The sequence shown here is derived from an EMBL/GenBank/DDBJ whole genome shotgun (WGS) entry which is preliminary data.</text>
</comment>
<keyword evidence="3" id="KW-1185">Reference proteome</keyword>
<name>A0A1L9BG05_9BACT</name>
<organism evidence="2 3">
    <name type="scientific">Cystobacter ferrugineus</name>
    <dbReference type="NCBI Taxonomy" id="83449"/>
    <lineage>
        <taxon>Bacteria</taxon>
        <taxon>Pseudomonadati</taxon>
        <taxon>Myxococcota</taxon>
        <taxon>Myxococcia</taxon>
        <taxon>Myxococcales</taxon>
        <taxon>Cystobacterineae</taxon>
        <taxon>Archangiaceae</taxon>
        <taxon>Cystobacter</taxon>
    </lineage>
</organism>
<dbReference type="AlphaFoldDB" id="A0A1L9BG05"/>
<dbReference type="SMART" id="SM00530">
    <property type="entry name" value="HTH_XRE"/>
    <property type="match status" value="1"/>
</dbReference>
<evidence type="ECO:0000259" key="1">
    <source>
        <dbReference type="PROSITE" id="PS50943"/>
    </source>
</evidence>
<protein>
    <recommendedName>
        <fullName evidence="1">HTH cro/C1-type domain-containing protein</fullName>
    </recommendedName>
</protein>
<dbReference type="CDD" id="cd00093">
    <property type="entry name" value="HTH_XRE"/>
    <property type="match status" value="1"/>
</dbReference>
<dbReference type="EMBL" id="MPIN01000002">
    <property type="protein sequence ID" value="OJH41191.1"/>
    <property type="molecule type" value="Genomic_DNA"/>
</dbReference>
<dbReference type="Pfam" id="PF01381">
    <property type="entry name" value="HTH_3"/>
    <property type="match status" value="1"/>
</dbReference>
<proteinExistence type="predicted"/>
<dbReference type="PROSITE" id="PS50943">
    <property type="entry name" value="HTH_CROC1"/>
    <property type="match status" value="1"/>
</dbReference>
<dbReference type="STRING" id="83449.BON30_09915"/>
<dbReference type="GO" id="GO:0003677">
    <property type="term" value="F:DNA binding"/>
    <property type="evidence" value="ECO:0007669"/>
    <property type="project" value="InterPro"/>
</dbReference>
<dbReference type="Proteomes" id="UP000182229">
    <property type="component" value="Unassembled WGS sequence"/>
</dbReference>
<reference evidence="3" key="1">
    <citation type="submission" date="2016-11" db="EMBL/GenBank/DDBJ databases">
        <authorList>
            <person name="Shukria A."/>
            <person name="Stevens D.C."/>
        </authorList>
    </citation>
    <scope>NUCLEOTIDE SEQUENCE [LARGE SCALE GENOMIC DNA]</scope>
    <source>
        <strain evidence="3">Cbfe23</strain>
    </source>
</reference>
<reference evidence="2 3" key="2">
    <citation type="submission" date="2016-12" db="EMBL/GenBank/DDBJ databases">
        <title>Draft Genome Sequence of Cystobacter ferrugineus Strain Cbfe23.</title>
        <authorList>
            <person name="Akbar S."/>
            <person name="Dowd S.E."/>
            <person name="Stevens D.C."/>
        </authorList>
    </citation>
    <scope>NUCLEOTIDE SEQUENCE [LARGE SCALE GENOMIC DNA]</scope>
    <source>
        <strain evidence="2 3">Cbfe23</strain>
    </source>
</reference>
<feature type="domain" description="HTH cro/C1-type" evidence="1">
    <location>
        <begin position="15"/>
        <end position="68"/>
    </location>
</feature>
<evidence type="ECO:0000313" key="2">
    <source>
        <dbReference type="EMBL" id="OJH41191.1"/>
    </source>
</evidence>
<dbReference type="InterPro" id="IPR001387">
    <property type="entry name" value="Cro/C1-type_HTH"/>
</dbReference>
<dbReference type="InterPro" id="IPR010982">
    <property type="entry name" value="Lambda_DNA-bd_dom_sf"/>
</dbReference>
<evidence type="ECO:0000313" key="3">
    <source>
        <dbReference type="Proteomes" id="UP000182229"/>
    </source>
</evidence>
<dbReference type="RefSeq" id="WP_071897623.1">
    <property type="nucleotide sequence ID" value="NZ_MPIN01000002.1"/>
</dbReference>
<dbReference type="SUPFAM" id="SSF47413">
    <property type="entry name" value="lambda repressor-like DNA-binding domains"/>
    <property type="match status" value="1"/>
</dbReference>